<keyword evidence="7 9" id="KW-0472">Membrane</keyword>
<sequence length="453" mass="50303">MNKDLDEVKEQLEKHLDDGVGGELSPSDIASHLKVLKSHDEDEYATYLEKLDSQSLGEVAMEMPDHMLKDVIENVPNNKIVEALEELESDDATDLLQNIEDIDEEKAKELFSSLELDSQKEISKLINYEDNEAGAYMQTELFSARLDERLSSAISRFRVMKKRDEIENVFQLFVVDKDGVLKYVIPLEDLIIYDFDLNLENIIKNGGVDKYKPHFATDTDDISEVAATVMDYDLSAIAVVNKAGVLIGRITTDDIHDFLEESATEQIYNLAGVNDEAEEEGLVKTGRARAIWLFVNLITAIFSVSVIGLFDKSIESLVALAMLMPIVAGIGGNAGNQTLAVNVRRLALGEIQFDSFWSVLKKELIMASVNSIIFASFVGFLVGLWFNMPLLGVVIGVAMIINLLLAAFFGTFIPLTFKRIGLDPAVGSSVFLTMITDMMGFFVFLGLATWILL</sequence>
<dbReference type="GeneID" id="61064537"/>
<dbReference type="OMA" id="RAIQRYD"/>
<evidence type="ECO:0000256" key="3">
    <source>
        <dbReference type="ARBA" id="ARBA00022448"/>
    </source>
</evidence>
<dbReference type="Gene3D" id="3.10.580.10">
    <property type="entry name" value="CBS-domain"/>
    <property type="match status" value="1"/>
</dbReference>
<dbReference type="RefSeq" id="WP_002849105.1">
    <property type="nucleotide sequence ID" value="NZ_AABUZP020000005.1"/>
</dbReference>
<evidence type="ECO:0000256" key="5">
    <source>
        <dbReference type="ARBA" id="ARBA00022842"/>
    </source>
</evidence>
<comment type="similarity">
    <text evidence="2 9">Belongs to the SLC41A transporter family.</text>
</comment>
<dbReference type="GO" id="GO:0005886">
    <property type="term" value="C:plasma membrane"/>
    <property type="evidence" value="ECO:0007669"/>
    <property type="project" value="UniProtKB-SubCell"/>
</dbReference>
<evidence type="ECO:0000313" key="14">
    <source>
        <dbReference type="EMBL" id="EAK0452207.1"/>
    </source>
</evidence>
<evidence type="ECO:0000256" key="10">
    <source>
        <dbReference type="SAM" id="MobiDB-lite"/>
    </source>
</evidence>
<dbReference type="SUPFAM" id="SSF54631">
    <property type="entry name" value="CBS-domain pair"/>
    <property type="match status" value="1"/>
</dbReference>
<dbReference type="Pfam" id="PF01769">
    <property type="entry name" value="MgtE"/>
    <property type="match status" value="1"/>
</dbReference>
<dbReference type="EMBL" id="AACCXK010000001">
    <property type="protein sequence ID" value="EAK0452207.1"/>
    <property type="molecule type" value="Genomic_DNA"/>
</dbReference>
<dbReference type="GO" id="GO:0046872">
    <property type="term" value="F:metal ion binding"/>
    <property type="evidence" value="ECO:0007669"/>
    <property type="project" value="UniProtKB-KW"/>
</dbReference>
<dbReference type="CDD" id="cd04606">
    <property type="entry name" value="CBS_pair_Mg_transporter"/>
    <property type="match status" value="1"/>
</dbReference>
<keyword evidence="6 9" id="KW-1133">Transmembrane helix</keyword>
<evidence type="ECO:0000313" key="15">
    <source>
        <dbReference type="EMBL" id="EAK0468318.1"/>
    </source>
</evidence>
<protein>
    <recommendedName>
        <fullName evidence="9">Magnesium transporter MgtE</fullName>
    </recommendedName>
</protein>
<dbReference type="SMART" id="SM00924">
    <property type="entry name" value="MgtE_N"/>
    <property type="match status" value="1"/>
</dbReference>
<dbReference type="Proteomes" id="UP000535509">
    <property type="component" value="Unassembled WGS sequence"/>
</dbReference>
<dbReference type="InterPro" id="IPR038076">
    <property type="entry name" value="MgtE_N_sf"/>
</dbReference>
<comment type="subunit">
    <text evidence="9">Homodimer.</text>
</comment>
<feature type="region of interest" description="Disordered" evidence="10">
    <location>
        <begin position="1"/>
        <end position="24"/>
    </location>
</feature>
<evidence type="ECO:0000313" key="16">
    <source>
        <dbReference type="Proteomes" id="UP000535509"/>
    </source>
</evidence>
<dbReference type="InterPro" id="IPR036739">
    <property type="entry name" value="SLC41_membr_dom_sf"/>
</dbReference>
<evidence type="ECO:0000256" key="7">
    <source>
        <dbReference type="ARBA" id="ARBA00023136"/>
    </source>
</evidence>
<evidence type="ECO:0000313" key="12">
    <source>
        <dbReference type="EMBL" id="EAI5408149.1"/>
    </source>
</evidence>
<comment type="function">
    <text evidence="9">Acts as a magnesium transporter.</text>
</comment>
<dbReference type="PROSITE" id="PS51371">
    <property type="entry name" value="CBS"/>
    <property type="match status" value="1"/>
</dbReference>
<evidence type="ECO:0000259" key="11">
    <source>
        <dbReference type="PROSITE" id="PS51371"/>
    </source>
</evidence>
<evidence type="ECO:0000256" key="2">
    <source>
        <dbReference type="ARBA" id="ARBA00009749"/>
    </source>
</evidence>
<proteinExistence type="inferred from homology"/>
<dbReference type="EMBL" id="AABTCC010000025">
    <property type="protein sequence ID" value="EAI8859707.1"/>
    <property type="molecule type" value="Genomic_DNA"/>
</dbReference>
<evidence type="ECO:0000256" key="6">
    <source>
        <dbReference type="ARBA" id="ARBA00022989"/>
    </source>
</evidence>
<feature type="domain" description="CBS" evidence="11">
    <location>
        <begin position="208"/>
        <end position="265"/>
    </location>
</feature>
<dbReference type="GO" id="GO:0015095">
    <property type="term" value="F:magnesium ion transmembrane transporter activity"/>
    <property type="evidence" value="ECO:0007669"/>
    <property type="project" value="UniProtKB-UniRule"/>
</dbReference>
<dbReference type="InterPro" id="IPR006669">
    <property type="entry name" value="MgtE_transporter"/>
</dbReference>
<keyword evidence="9" id="KW-0479">Metal-binding</keyword>
<evidence type="ECO:0000256" key="8">
    <source>
        <dbReference type="PROSITE-ProRule" id="PRU00703"/>
    </source>
</evidence>
<dbReference type="Pfam" id="PF03448">
    <property type="entry name" value="MgtE_N"/>
    <property type="match status" value="1"/>
</dbReference>
<keyword evidence="9" id="KW-1003">Cell membrane</keyword>
<name>A0A5L4IFX3_CAMFE</name>
<keyword evidence="8" id="KW-0129">CBS domain</keyword>
<reference evidence="12 17" key="1">
    <citation type="submission" date="2018-05" db="EMBL/GenBank/DDBJ databases">
        <authorList>
            <consortium name="PulseNet: The National Subtyping Network for Foodborne Disease Surveillance"/>
            <person name="Tarr C.L."/>
            <person name="Trees E."/>
            <person name="Katz L.S."/>
            <person name="Carleton-Romer H.A."/>
            <person name="Stroika S."/>
            <person name="Kucerova Z."/>
            <person name="Roache K.F."/>
            <person name="Sabol A.L."/>
            <person name="Besser J."/>
            <person name="Gerner-Smidt P."/>
        </authorList>
    </citation>
    <scope>NUCLEOTIDE SEQUENCE [LARGE SCALE GENOMIC DNA]</scope>
    <source>
        <strain evidence="14">2014D-0197</strain>
        <strain evidence="12 17">2016D-0221</strain>
        <strain evidence="15">D4313</strain>
        <strain evidence="13 16">PNUSAC001503</strain>
    </source>
</reference>
<evidence type="ECO:0000256" key="4">
    <source>
        <dbReference type="ARBA" id="ARBA00022692"/>
    </source>
</evidence>
<dbReference type="InterPro" id="IPR006667">
    <property type="entry name" value="SLC41_membr_dom"/>
</dbReference>
<dbReference type="InterPro" id="IPR000644">
    <property type="entry name" value="CBS_dom"/>
</dbReference>
<evidence type="ECO:0000313" key="13">
    <source>
        <dbReference type="EMBL" id="EAI8859707.1"/>
    </source>
</evidence>
<dbReference type="EMBL" id="AACCXM010000001">
    <property type="protein sequence ID" value="EAK0468318.1"/>
    <property type="molecule type" value="Genomic_DNA"/>
</dbReference>
<comment type="subcellular location">
    <subcellularLocation>
        <location evidence="9">Cell membrane</location>
        <topology evidence="9">Multi-pass membrane protein</topology>
    </subcellularLocation>
    <subcellularLocation>
        <location evidence="1">Membrane</location>
        <topology evidence="1">Multi-pass membrane protein</topology>
    </subcellularLocation>
</comment>
<evidence type="ECO:0000256" key="9">
    <source>
        <dbReference type="RuleBase" id="RU362011"/>
    </source>
</evidence>
<evidence type="ECO:0000313" key="17">
    <source>
        <dbReference type="Proteomes" id="UP000557842"/>
    </source>
</evidence>
<dbReference type="Gene3D" id="1.10.357.20">
    <property type="entry name" value="SLC41 divalent cation transporters, integral membrane domain"/>
    <property type="match status" value="1"/>
</dbReference>
<organism evidence="12 17">
    <name type="scientific">Campylobacter fetus</name>
    <dbReference type="NCBI Taxonomy" id="196"/>
    <lineage>
        <taxon>Bacteria</taxon>
        <taxon>Pseudomonadati</taxon>
        <taxon>Campylobacterota</taxon>
        <taxon>Epsilonproteobacteria</taxon>
        <taxon>Campylobacterales</taxon>
        <taxon>Campylobacteraceae</taxon>
        <taxon>Campylobacter</taxon>
    </lineage>
</organism>
<dbReference type="EMBL" id="AABQDW010000008">
    <property type="protein sequence ID" value="EAI5408149.1"/>
    <property type="molecule type" value="Genomic_DNA"/>
</dbReference>
<feature type="transmembrane region" description="Helical" evidence="9">
    <location>
        <begin position="316"/>
        <end position="335"/>
    </location>
</feature>
<dbReference type="InterPro" id="IPR006668">
    <property type="entry name" value="Mg_transptr_MgtE_intracell_dom"/>
</dbReference>
<keyword evidence="4 9" id="KW-0812">Transmembrane</keyword>
<keyword evidence="16" id="KW-1185">Reference proteome</keyword>
<dbReference type="PANTHER" id="PTHR43773:SF1">
    <property type="entry name" value="MAGNESIUM TRANSPORTER MGTE"/>
    <property type="match status" value="1"/>
</dbReference>
<gene>
    <name evidence="12" type="primary">mgtE</name>
    <name evidence="14" type="ORF">AAH17_00815</name>
    <name evidence="15" type="ORF">AAH24_02875</name>
    <name evidence="12" type="ORF">BVH53_05475</name>
    <name evidence="13" type="ORF">CX802_07700</name>
</gene>
<dbReference type="PANTHER" id="PTHR43773">
    <property type="entry name" value="MAGNESIUM TRANSPORTER MGTE"/>
    <property type="match status" value="1"/>
</dbReference>
<dbReference type="AlphaFoldDB" id="A0A5L4IFX3"/>
<dbReference type="Proteomes" id="UP000557842">
    <property type="component" value="Unassembled WGS sequence"/>
</dbReference>
<dbReference type="InterPro" id="IPR046342">
    <property type="entry name" value="CBS_dom_sf"/>
</dbReference>
<keyword evidence="5 9" id="KW-0460">Magnesium</keyword>
<accession>A0A5L4IFX3</accession>
<feature type="transmembrane region" description="Helical" evidence="9">
    <location>
        <begin position="290"/>
        <end position="310"/>
    </location>
</feature>
<feature type="transmembrane region" description="Helical" evidence="9">
    <location>
        <begin position="392"/>
        <end position="417"/>
    </location>
</feature>
<comment type="caution">
    <text evidence="12">The sequence shown here is derived from an EMBL/GenBank/DDBJ whole genome shotgun (WGS) entry which is preliminary data.</text>
</comment>
<dbReference type="SUPFAM" id="SSF158791">
    <property type="entry name" value="MgtE N-terminal domain-like"/>
    <property type="match status" value="1"/>
</dbReference>
<dbReference type="NCBIfam" id="TIGR00400">
    <property type="entry name" value="mgtE"/>
    <property type="match status" value="1"/>
</dbReference>
<feature type="compositionally biased region" description="Basic and acidic residues" evidence="10">
    <location>
        <begin position="1"/>
        <end position="18"/>
    </location>
</feature>
<dbReference type="Pfam" id="PF00571">
    <property type="entry name" value="CBS"/>
    <property type="match status" value="1"/>
</dbReference>
<dbReference type="SUPFAM" id="SSF161093">
    <property type="entry name" value="MgtE membrane domain-like"/>
    <property type="match status" value="1"/>
</dbReference>
<feature type="transmembrane region" description="Helical" evidence="9">
    <location>
        <begin position="429"/>
        <end position="452"/>
    </location>
</feature>
<feature type="transmembrane region" description="Helical" evidence="9">
    <location>
        <begin position="364"/>
        <end position="386"/>
    </location>
</feature>
<dbReference type="Gene3D" id="1.25.60.10">
    <property type="entry name" value="MgtE N-terminal domain-like"/>
    <property type="match status" value="1"/>
</dbReference>
<keyword evidence="3 9" id="KW-0813">Transport</keyword>
<evidence type="ECO:0000256" key="1">
    <source>
        <dbReference type="ARBA" id="ARBA00004141"/>
    </source>
</evidence>